<gene>
    <name evidence="9" type="ORF">GIY21_00415</name>
    <name evidence="10" type="ORF">GIY22_02355</name>
</gene>
<dbReference type="GO" id="GO:0009289">
    <property type="term" value="C:pilus"/>
    <property type="evidence" value="ECO:0007669"/>
    <property type="project" value="UniProtKB-SubCell"/>
</dbReference>
<reference evidence="11 12" key="1">
    <citation type="submission" date="2019-11" db="EMBL/GenBank/DDBJ databases">
        <title>First report of rice panicle blight caused by Xanthomonas sp. in Iran.</title>
        <authorList>
            <person name="Mirghasempour S.A."/>
            <person name="Huang S."/>
            <person name="Brady C.L."/>
            <person name="Studholme D.J."/>
        </authorList>
    </citation>
    <scope>NUCLEOTIDE SEQUENCE [LARGE SCALE GENOMIC DNA]</scope>
    <source>
        <strain evidence="9 12">ASD011</strain>
        <strain evidence="11">SAM114</strain>
    </source>
</reference>
<comment type="subcellular location">
    <subcellularLocation>
        <location evidence="1">Fimbrium</location>
    </subcellularLocation>
</comment>
<evidence type="ECO:0000256" key="1">
    <source>
        <dbReference type="ARBA" id="ARBA00004561"/>
    </source>
</evidence>
<dbReference type="EMBL" id="WJPM01000001">
    <property type="protein sequence ID" value="MRH73457.1"/>
    <property type="molecule type" value="Genomic_DNA"/>
</dbReference>
<keyword evidence="5" id="KW-0106">Calcium</keyword>
<keyword evidence="4" id="KW-0479">Metal-binding</keyword>
<evidence type="ECO:0000313" key="9">
    <source>
        <dbReference type="EMBL" id="MRG98752.1"/>
    </source>
</evidence>
<evidence type="ECO:0000256" key="7">
    <source>
        <dbReference type="SAM" id="MobiDB-lite"/>
    </source>
</evidence>
<evidence type="ECO:0000313" key="12">
    <source>
        <dbReference type="Proteomes" id="UP000439314"/>
    </source>
</evidence>
<evidence type="ECO:0000256" key="3">
    <source>
        <dbReference type="ARBA" id="ARBA00022558"/>
    </source>
</evidence>
<dbReference type="Pfam" id="PF05567">
    <property type="entry name" value="T4P_PilY1"/>
    <property type="match status" value="1"/>
</dbReference>
<reference evidence="10" key="2">
    <citation type="journal article" date="2020" name="Plant Dis.">
        <title>A Grain Rot of Rice in Iran Caused by a Xanthomonas Strain Closely Related to X. sacchari.</title>
        <authorList>
            <person name="Mirghasempour S.A."/>
            <person name="Huang S."/>
            <person name="Studholme D.J."/>
            <person name="Brady C.L."/>
        </authorList>
    </citation>
    <scope>NUCLEOTIDE SEQUENCE</scope>
    <source>
        <strain evidence="10">SAM114</strain>
    </source>
</reference>
<protein>
    <recommendedName>
        <fullName evidence="8">PilY1 beta-propeller domain-containing protein</fullName>
    </recommendedName>
</protein>
<dbReference type="GO" id="GO:0046872">
    <property type="term" value="F:metal ion binding"/>
    <property type="evidence" value="ECO:0007669"/>
    <property type="project" value="UniProtKB-KW"/>
</dbReference>
<keyword evidence="6" id="KW-0281">Fimbrium</keyword>
<name>A0A6N7Q2S3_9XANT</name>
<dbReference type="RefSeq" id="WP_153750286.1">
    <property type="nucleotide sequence ID" value="NZ_WJPM01000001.1"/>
</dbReference>
<organism evidence="9 12">
    <name type="scientific">Xanthomonas sontii</name>
    <dbReference type="NCBI Taxonomy" id="2650745"/>
    <lineage>
        <taxon>Bacteria</taxon>
        <taxon>Pseudomonadati</taxon>
        <taxon>Pseudomonadota</taxon>
        <taxon>Gammaproteobacteria</taxon>
        <taxon>Lysobacterales</taxon>
        <taxon>Lysobacteraceae</taxon>
        <taxon>Xanthomonas</taxon>
    </lineage>
</organism>
<evidence type="ECO:0000313" key="11">
    <source>
        <dbReference type="Proteomes" id="UP000437931"/>
    </source>
</evidence>
<proteinExistence type="inferred from homology"/>
<comment type="caution">
    <text evidence="9">The sequence shown here is derived from an EMBL/GenBank/DDBJ whole genome shotgun (WGS) entry which is preliminary data.</text>
</comment>
<evidence type="ECO:0000256" key="4">
    <source>
        <dbReference type="ARBA" id="ARBA00022723"/>
    </source>
</evidence>
<keyword evidence="11" id="KW-1185">Reference proteome</keyword>
<dbReference type="SUPFAM" id="SSF50998">
    <property type="entry name" value="Quinoprotein alcohol dehydrogenase-like"/>
    <property type="match status" value="1"/>
</dbReference>
<sequence>MTSRAKKTTYRDWLLAVVAGLFIGTVGGAGADVDVSQSPLYVGSDVPGNLAFVPSVEFPTVISKANLSDTYSASSRFVGYFDSEKCYRYHYSATESDRYFYPVSLLGNNPSSYACAGAGVWAGNFLNWAATQTIDPFRSALTGGYRSRDTASETLLEKAVADRVATSNFPRRSISNNATLIAGGTGAQWQNFNMRIDGLGNQMFFANGNLVDPSSNQQIAYDPSKHALNGSFLKPDGSPCDTLFNLGCVRDTTLTFQVSVRVKVCDASLGTAYLEDNCVAYPSGYYKPEGLIQQYAKRIRYSIFGYKNTDDPAVDSGILRANQKFVGPYTYNPDQGTLANAAREWDPQTGVIYQNPDVADAAATNAAIGGTDPRYQIVNSGVINYLNKFGQLNTGKNVKSYDDVSELYYAAIRYFKHQGNIAAYSSLSGNAQQRYQQADGFPVITQWNDPISYRCQINVILGIGDTNTHLDKNLPGNTTNLSGEPATPPEVTRDTSVSVIDRMTQIWRKEGKSANDAASSAVTSQFNSDKNSAYIAALAYDAHTKDLRPDTASDGLPGKQTLSTHWVDVVEYGDYKSPSTNQYWLTTKYGGFRVPEGYDPETNISALADSTWWDGSSYVNGNANYKKPDNYYLAADAEKMVASLRQAFERILEEMKGSAASLASNTTKLEAGARTYQSVFYSGTWRGDVVAYDVNQTTGALTQAWSAGAQLPAWDTRTIKFVNSNGNLDNFAYGKLAGTPLSSATQNQINYLRGDRSQEKANGGVLRTRSGILGDIVNSQPVYVGAPNPRLYTTATFNGASAYASFAAAKSTRAPMIYVGANDGMLHGFDASTGAEKFAFVPRAAMTGLLNYTDPNYEHRYYVDGELTVSDVYSGGSWRSVLIGTMGRGGKGMFALDVTDPNNITLLWDKTSTTTDLVGLGNNLGKPIIGQLANGQWYAMLGNGPNSSGDSADLILVNAVTGASSRIPTGSSGNNGLSGVLAWSSNNDFIVDRLYAGDLNGNVWRFDMSGATGTVRQLFSANYASKAQPITAAPTAAKDPATGLTWVFFGTGKYLSSGDLGNKDVQSWYGLIDRGTTIPSNRSTLNKVNILQEGTVNGFAVRVIEDKPSAGQDGWYMDLLSPPGTPQGERMVVSNFFQGTALIGTTRIPDSGDVCSPSGKGFVMAINPFTGGRLSQSFFDLDGSGGSSTGDTLNGTPVSGIGLNSSPNSPIFIGNQMQIALDNASTTTLGTNSSALSMKRVSWRELLRNN</sequence>
<evidence type="ECO:0000256" key="6">
    <source>
        <dbReference type="ARBA" id="ARBA00023263"/>
    </source>
</evidence>
<dbReference type="AlphaFoldDB" id="A0A6N7Q2S3"/>
<evidence type="ECO:0000256" key="2">
    <source>
        <dbReference type="ARBA" id="ARBA00008387"/>
    </source>
</evidence>
<dbReference type="EMBL" id="WJPN01000001">
    <property type="protein sequence ID" value="MRG98752.1"/>
    <property type="molecule type" value="Genomic_DNA"/>
</dbReference>
<evidence type="ECO:0000259" key="8">
    <source>
        <dbReference type="Pfam" id="PF05567"/>
    </source>
</evidence>
<dbReference type="InterPro" id="IPR008707">
    <property type="entry name" value="B-propeller_PilY1"/>
</dbReference>
<comment type="similarity">
    <text evidence="2">Belongs to the PilY1 family.</text>
</comment>
<keyword evidence="3" id="KW-1029">Fimbrium biogenesis</keyword>
<dbReference type="InterPro" id="IPR011047">
    <property type="entry name" value="Quinoprotein_ADH-like_sf"/>
</dbReference>
<evidence type="ECO:0000256" key="5">
    <source>
        <dbReference type="ARBA" id="ARBA00022837"/>
    </source>
</evidence>
<evidence type="ECO:0000313" key="10">
    <source>
        <dbReference type="EMBL" id="MRH73457.1"/>
    </source>
</evidence>
<dbReference type="Proteomes" id="UP000437931">
    <property type="component" value="Unassembled WGS sequence"/>
</dbReference>
<feature type="region of interest" description="Disordered" evidence="7">
    <location>
        <begin position="474"/>
        <end position="495"/>
    </location>
</feature>
<feature type="domain" description="PilY1 beta-propeller" evidence="8">
    <location>
        <begin position="773"/>
        <end position="1077"/>
    </location>
</feature>
<accession>A0A6N7Q2S3</accession>
<dbReference type="Proteomes" id="UP000439314">
    <property type="component" value="Unassembled WGS sequence"/>
</dbReference>